<dbReference type="EMBL" id="JBHSDT010000004">
    <property type="protein sequence ID" value="MFC4403349.1"/>
    <property type="molecule type" value="Genomic_DNA"/>
</dbReference>
<keyword evidence="2" id="KW-1185">Reference proteome</keyword>
<proteinExistence type="predicted"/>
<name>A0ABV8WWN2_9BACI</name>
<accession>A0ABV8WWN2</accession>
<organism evidence="1 2">
    <name type="scientific">Gracilibacillus xinjiangensis</name>
    <dbReference type="NCBI Taxonomy" id="1193282"/>
    <lineage>
        <taxon>Bacteria</taxon>
        <taxon>Bacillati</taxon>
        <taxon>Bacillota</taxon>
        <taxon>Bacilli</taxon>
        <taxon>Bacillales</taxon>
        <taxon>Bacillaceae</taxon>
        <taxon>Gracilibacillus</taxon>
    </lineage>
</organism>
<protein>
    <submittedName>
        <fullName evidence="1">Uncharacterized protein</fullName>
    </submittedName>
</protein>
<sequence>MLIRDLSYLEEQFKNNDIASMNSKELNVFWMAFIQNLESNNEALEEKLLYTSSSNEFDNTRFSETPVNYDHQVKIVYKDGTTKLGWY</sequence>
<comment type="caution">
    <text evidence="1">The sequence shown here is derived from an EMBL/GenBank/DDBJ whole genome shotgun (WGS) entry which is preliminary data.</text>
</comment>
<evidence type="ECO:0000313" key="2">
    <source>
        <dbReference type="Proteomes" id="UP001595882"/>
    </source>
</evidence>
<dbReference type="Proteomes" id="UP001595882">
    <property type="component" value="Unassembled WGS sequence"/>
</dbReference>
<reference evidence="2" key="1">
    <citation type="journal article" date="2019" name="Int. J. Syst. Evol. Microbiol.">
        <title>The Global Catalogue of Microorganisms (GCM) 10K type strain sequencing project: providing services to taxonomists for standard genome sequencing and annotation.</title>
        <authorList>
            <consortium name="The Broad Institute Genomics Platform"/>
            <consortium name="The Broad Institute Genome Sequencing Center for Infectious Disease"/>
            <person name="Wu L."/>
            <person name="Ma J."/>
        </authorList>
    </citation>
    <scope>NUCLEOTIDE SEQUENCE [LARGE SCALE GENOMIC DNA]</scope>
    <source>
        <strain evidence="2">CCUG 37865</strain>
    </source>
</reference>
<gene>
    <name evidence="1" type="ORF">ACFOY7_09685</name>
</gene>
<evidence type="ECO:0000313" key="1">
    <source>
        <dbReference type="EMBL" id="MFC4403349.1"/>
    </source>
</evidence>
<dbReference type="RefSeq" id="WP_390251800.1">
    <property type="nucleotide sequence ID" value="NZ_JBHSDT010000004.1"/>
</dbReference>